<evidence type="ECO:0000256" key="1">
    <source>
        <dbReference type="SAM" id="Phobius"/>
    </source>
</evidence>
<feature type="domain" description="Acyltransferase 3" evidence="2">
    <location>
        <begin position="5"/>
        <end position="294"/>
    </location>
</feature>
<protein>
    <recommendedName>
        <fullName evidence="2">Acyltransferase 3 domain-containing protein</fullName>
    </recommendedName>
</protein>
<keyword evidence="1" id="KW-0812">Transmembrane</keyword>
<reference evidence="3 4" key="1">
    <citation type="submission" date="2016-08" db="EMBL/GenBank/DDBJ databases">
        <title>Complete genome sequence of Spiroplasma helicoides TABS-2 (DSM 22551).</title>
        <authorList>
            <person name="Shen W.-Y."/>
            <person name="Lo W.-S."/>
            <person name="Lai Y.-C."/>
            <person name="Kuo C.-H."/>
        </authorList>
    </citation>
    <scope>NUCLEOTIDE SEQUENCE [LARGE SCALE GENOMIC DNA]</scope>
    <source>
        <strain evidence="3 4">TABS-2</strain>
    </source>
</reference>
<dbReference type="Pfam" id="PF01757">
    <property type="entry name" value="Acyl_transf_3"/>
    <property type="match status" value="1"/>
</dbReference>
<feature type="transmembrane region" description="Helical" evidence="1">
    <location>
        <begin position="282"/>
        <end position="300"/>
    </location>
</feature>
<keyword evidence="4" id="KW-1185">Reference proteome</keyword>
<evidence type="ECO:0000313" key="3">
    <source>
        <dbReference type="EMBL" id="AOG60793.1"/>
    </source>
</evidence>
<dbReference type="OrthoDB" id="388990at2"/>
<name>A0A1B3SLJ5_9MOLU</name>
<feature type="transmembrane region" description="Helical" evidence="1">
    <location>
        <begin position="34"/>
        <end position="57"/>
    </location>
</feature>
<feature type="transmembrane region" description="Helical" evidence="1">
    <location>
        <begin position="69"/>
        <end position="95"/>
    </location>
</feature>
<feature type="transmembrane region" description="Helical" evidence="1">
    <location>
        <begin position="243"/>
        <end position="262"/>
    </location>
</feature>
<dbReference type="InterPro" id="IPR002656">
    <property type="entry name" value="Acyl_transf_3_dom"/>
</dbReference>
<evidence type="ECO:0000259" key="2">
    <source>
        <dbReference type="Pfam" id="PF01757"/>
    </source>
</evidence>
<feature type="transmembrane region" description="Helical" evidence="1">
    <location>
        <begin position="188"/>
        <end position="207"/>
    </location>
</feature>
<dbReference type="RefSeq" id="WP_069117010.1">
    <property type="nucleotide sequence ID" value="NZ_CP017015.1"/>
</dbReference>
<dbReference type="Proteomes" id="UP000094378">
    <property type="component" value="Chromosome"/>
</dbReference>
<dbReference type="KEGG" id="shj:SHELI_v1c08440"/>
<gene>
    <name evidence="3" type="ORF">SHELI_v1c08440</name>
</gene>
<proteinExistence type="predicted"/>
<evidence type="ECO:0000313" key="4">
    <source>
        <dbReference type="Proteomes" id="UP000094378"/>
    </source>
</evidence>
<accession>A0A1B3SLJ5</accession>
<feature type="transmembrane region" description="Helical" evidence="1">
    <location>
        <begin position="152"/>
        <end position="176"/>
    </location>
</feature>
<dbReference type="STRING" id="216938.SHELI_v1c08440"/>
<sequence length="328" mass="38541">MKKNSNIEILRICMAVMVMLFHQVAGIYPFPSILYLKILSPWITSSTLVFMLITGYLKSESKNYNNAYFLFLVLFCWIINFVMGCVVYSFIKGYIPFYHMILGGPDWWYIWAFLLVQLFAPILNKILHSFNKYYLSAGLIILYFLLEYTNKWFYGQIFGICNILVMIFMYIIGGIIRIHMTNNCSRRQVMAITWLLIQWIIWVWFGFYTTKEFIYDEFGILSASFATTLFVIIIALKPRHNKVANYLGSCALFVYLFHYTFIEIEQKYIFSLVDNYELQTRVLILAAITILCGITFGLIISKPVIYLSQKCANSRLIQKIPKMKIFND</sequence>
<keyword evidence="1" id="KW-1133">Transmembrane helix</keyword>
<feature type="transmembrane region" description="Helical" evidence="1">
    <location>
        <begin position="9"/>
        <end position="28"/>
    </location>
</feature>
<keyword evidence="1" id="KW-0472">Membrane</keyword>
<feature type="transmembrane region" description="Helical" evidence="1">
    <location>
        <begin position="107"/>
        <end position="123"/>
    </location>
</feature>
<dbReference type="AlphaFoldDB" id="A0A1B3SLJ5"/>
<organism evidence="3 4">
    <name type="scientific">Spiroplasma helicoides</name>
    <dbReference type="NCBI Taxonomy" id="216938"/>
    <lineage>
        <taxon>Bacteria</taxon>
        <taxon>Bacillati</taxon>
        <taxon>Mycoplasmatota</taxon>
        <taxon>Mollicutes</taxon>
        <taxon>Entomoplasmatales</taxon>
        <taxon>Spiroplasmataceae</taxon>
        <taxon>Spiroplasma</taxon>
    </lineage>
</organism>
<feature type="transmembrane region" description="Helical" evidence="1">
    <location>
        <begin position="130"/>
        <end position="146"/>
    </location>
</feature>
<dbReference type="GO" id="GO:0016747">
    <property type="term" value="F:acyltransferase activity, transferring groups other than amino-acyl groups"/>
    <property type="evidence" value="ECO:0007669"/>
    <property type="project" value="InterPro"/>
</dbReference>
<dbReference type="EMBL" id="CP017015">
    <property type="protein sequence ID" value="AOG60793.1"/>
    <property type="molecule type" value="Genomic_DNA"/>
</dbReference>
<feature type="transmembrane region" description="Helical" evidence="1">
    <location>
        <begin position="213"/>
        <end position="236"/>
    </location>
</feature>